<dbReference type="PANTHER" id="PTHR34219">
    <property type="entry name" value="IRON-REGULATED INNER MEMBRANE PROTEIN-RELATED"/>
    <property type="match status" value="1"/>
</dbReference>
<keyword evidence="1" id="KW-0812">Transmembrane</keyword>
<keyword evidence="3" id="KW-1185">Reference proteome</keyword>
<feature type="transmembrane region" description="Helical" evidence="1">
    <location>
        <begin position="456"/>
        <end position="476"/>
    </location>
</feature>
<proteinExistence type="predicted"/>
<feature type="transmembrane region" description="Helical" evidence="1">
    <location>
        <begin position="153"/>
        <end position="180"/>
    </location>
</feature>
<dbReference type="RefSeq" id="WP_136861814.1">
    <property type="nucleotide sequence ID" value="NZ_SWCJ01000001.1"/>
</dbReference>
<sequence>MRVSPRILRSYQSVHTWTGILAGLLLFIGFFAGALSLFKPAFNDWATPSQHTLEPVAADKRQQLVDRVLSEFPAANDGFRLSYEPGAAPISWHPSGPGPRQKSVNLNEVISYATLTADDQLQIEQGQKNQLGGLIDQLHRTAGIPGNLGHEQIGVLVMGVASTLYFIALVSGLILLLPTLKKTLFALRTHKGSARFWLDSHNLSGVFSLPYHLIIAWTVVIFAFHDVLYGGMKLVYQDKPLFDFPKPAAAEFQIEQLPKIETFEALAQRLAPGHELMSLEFGRLHSKSPTLVMELNNPNGMMRGAYFDVIYLNPYTQEVAFGSVQQTVYGEVVKNLFAFHFGNFGGDFGRWIFFVLGVGGAFLFYSGNLLWLEKRRQKVGPQRKDVRVLAGLTVGVSFGAMLGAAVAIAATKWLYLFDISINHAYLWIYYGCFGGALFSCVLLGAARAAVLLQAGLALACLMIPATTVIAGALPSLGLDFKWSGATLILEAVALLMGLVFAVTAKRTLARGRHGDANSVWAFPQTAPKAEQVSA</sequence>
<feature type="transmembrane region" description="Helical" evidence="1">
    <location>
        <begin position="351"/>
        <end position="371"/>
    </location>
</feature>
<dbReference type="PANTHER" id="PTHR34219:SF9">
    <property type="entry name" value="IRON-REGULATED INNER MEMBRANE PROTEIN"/>
    <property type="match status" value="1"/>
</dbReference>
<reference evidence="2 3" key="1">
    <citation type="submission" date="2019-04" db="EMBL/GenBank/DDBJ databases">
        <authorList>
            <person name="Hwang J.C."/>
        </authorList>
    </citation>
    <scope>NUCLEOTIDE SEQUENCE [LARGE SCALE GENOMIC DNA]</scope>
    <source>
        <strain evidence="2 3">IMCC35002</strain>
    </source>
</reference>
<dbReference type="Proteomes" id="UP000305675">
    <property type="component" value="Unassembled WGS sequence"/>
</dbReference>
<comment type="caution">
    <text evidence="2">The sequence shown here is derived from an EMBL/GenBank/DDBJ whole genome shotgun (WGS) entry which is preliminary data.</text>
</comment>
<keyword evidence="1" id="KW-0472">Membrane</keyword>
<protein>
    <submittedName>
        <fullName evidence="2">PepSY domain-containing protein</fullName>
    </submittedName>
</protein>
<dbReference type="Pfam" id="PF03929">
    <property type="entry name" value="PepSY_TM"/>
    <property type="match status" value="1"/>
</dbReference>
<evidence type="ECO:0000256" key="1">
    <source>
        <dbReference type="SAM" id="Phobius"/>
    </source>
</evidence>
<dbReference type="EMBL" id="SWCJ01000001">
    <property type="protein sequence ID" value="TKB58666.1"/>
    <property type="molecule type" value="Genomic_DNA"/>
</dbReference>
<organism evidence="2 3">
    <name type="scientific">Ferrimonas aestuarii</name>
    <dbReference type="NCBI Taxonomy" id="2569539"/>
    <lineage>
        <taxon>Bacteria</taxon>
        <taxon>Pseudomonadati</taxon>
        <taxon>Pseudomonadota</taxon>
        <taxon>Gammaproteobacteria</taxon>
        <taxon>Alteromonadales</taxon>
        <taxon>Ferrimonadaceae</taxon>
        <taxon>Ferrimonas</taxon>
    </lineage>
</organism>
<evidence type="ECO:0000313" key="3">
    <source>
        <dbReference type="Proteomes" id="UP000305675"/>
    </source>
</evidence>
<dbReference type="InterPro" id="IPR005625">
    <property type="entry name" value="PepSY-ass_TM"/>
</dbReference>
<accession>A0A4U1BT81</accession>
<feature type="transmembrane region" description="Helical" evidence="1">
    <location>
        <begin position="201"/>
        <end position="224"/>
    </location>
</feature>
<evidence type="ECO:0000313" key="2">
    <source>
        <dbReference type="EMBL" id="TKB58666.1"/>
    </source>
</evidence>
<feature type="transmembrane region" description="Helical" evidence="1">
    <location>
        <begin position="392"/>
        <end position="415"/>
    </location>
</feature>
<feature type="transmembrane region" description="Helical" evidence="1">
    <location>
        <begin position="427"/>
        <end position="449"/>
    </location>
</feature>
<gene>
    <name evidence="2" type="ORF">FCL42_02650</name>
</gene>
<dbReference type="OrthoDB" id="9776609at2"/>
<feature type="transmembrane region" description="Helical" evidence="1">
    <location>
        <begin position="20"/>
        <end position="38"/>
    </location>
</feature>
<keyword evidence="1" id="KW-1133">Transmembrane helix</keyword>
<feature type="transmembrane region" description="Helical" evidence="1">
    <location>
        <begin position="482"/>
        <end position="502"/>
    </location>
</feature>
<name>A0A4U1BT81_9GAMM</name>
<dbReference type="AlphaFoldDB" id="A0A4U1BT81"/>